<evidence type="ECO:0000256" key="1">
    <source>
        <dbReference type="SAM" id="MobiDB-lite"/>
    </source>
</evidence>
<gene>
    <name evidence="2" type="ORF">E7101_09515</name>
</gene>
<feature type="region of interest" description="Disordered" evidence="1">
    <location>
        <begin position="27"/>
        <end position="74"/>
    </location>
</feature>
<reference evidence="2" key="1">
    <citation type="submission" date="2019-04" db="EMBL/GenBank/DDBJ databases">
        <title>Evolution of Biomass-Degrading Anaerobic Consortia Revealed by Metagenomics.</title>
        <authorList>
            <person name="Peng X."/>
        </authorList>
    </citation>
    <scope>NUCLEOTIDE SEQUENCE</scope>
    <source>
        <strain evidence="2">SIG140</strain>
    </source>
</reference>
<organism evidence="2 3">
    <name type="scientific">Xylanibacter ruminicola</name>
    <name type="common">Prevotella ruminicola</name>
    <dbReference type="NCBI Taxonomy" id="839"/>
    <lineage>
        <taxon>Bacteria</taxon>
        <taxon>Pseudomonadati</taxon>
        <taxon>Bacteroidota</taxon>
        <taxon>Bacteroidia</taxon>
        <taxon>Bacteroidales</taxon>
        <taxon>Prevotellaceae</taxon>
        <taxon>Xylanibacter</taxon>
    </lineage>
</organism>
<evidence type="ECO:0000313" key="3">
    <source>
        <dbReference type="Proteomes" id="UP000806522"/>
    </source>
</evidence>
<dbReference type="EMBL" id="SUYC01000009">
    <property type="protein sequence ID" value="MBE6271175.1"/>
    <property type="molecule type" value="Genomic_DNA"/>
</dbReference>
<dbReference type="Proteomes" id="UP000806522">
    <property type="component" value="Unassembled WGS sequence"/>
</dbReference>
<accession>A0A9D5SBY2</accession>
<comment type="caution">
    <text evidence="2">The sequence shown here is derived from an EMBL/GenBank/DDBJ whole genome shotgun (WGS) entry which is preliminary data.</text>
</comment>
<dbReference type="AlphaFoldDB" id="A0A9D5SBY2"/>
<evidence type="ECO:0000313" key="2">
    <source>
        <dbReference type="EMBL" id="MBE6271175.1"/>
    </source>
</evidence>
<proteinExistence type="predicted"/>
<sequence>MAKQRNEMTSDDLMQLPDDIAGLVLDVQGRQAQTAAPVQKEQEEKVTEPAPTAIPRQRTKAASTSPKPTALPKDGNLWWNTFLDAGDSYDFHVRKPDRKSYWVDEDIANTLKACDINHMSMSDKINAILRSFIELNKEELRQCFKKRDSLL</sequence>
<protein>
    <submittedName>
        <fullName evidence="2">Uncharacterized protein</fullName>
    </submittedName>
</protein>
<name>A0A9D5SBY2_XYLRU</name>